<dbReference type="Pfam" id="PF08220">
    <property type="entry name" value="HTH_DeoR"/>
    <property type="match status" value="1"/>
</dbReference>
<sequence>MLPIERRKKIKEWITEQQHMKISDLSGRLKVSEMTIHRDIQALVEEGFIVKTFGGVSLSPNAVKKDETDSNRCVVCQRPINDRLSYRLIKSGGEIETACCAHCGLLRHHQLGDTVIQGLCYDFLMHTTISVFSAMYVIEPELPVNCCHPQILAFGNVEYAKKFVKGFGGECHDFQTVIEVVSQHMCAKKGPDPGL</sequence>
<evidence type="ECO:0000313" key="6">
    <source>
        <dbReference type="Proteomes" id="UP000295416"/>
    </source>
</evidence>
<keyword evidence="6" id="KW-1185">Reference proteome</keyword>
<name>A0A4R2NEQ9_9BACL</name>
<dbReference type="PRINTS" id="PR00037">
    <property type="entry name" value="HTHLACR"/>
</dbReference>
<accession>A0A4R2NEQ9</accession>
<dbReference type="SMART" id="SM00420">
    <property type="entry name" value="HTH_DEOR"/>
    <property type="match status" value="1"/>
</dbReference>
<dbReference type="InterPro" id="IPR036390">
    <property type="entry name" value="WH_DNA-bd_sf"/>
</dbReference>
<comment type="caution">
    <text evidence="5">The sequence shown here is derived from an EMBL/GenBank/DDBJ whole genome shotgun (WGS) entry which is preliminary data.</text>
</comment>
<dbReference type="RefSeq" id="WP_132748230.1">
    <property type="nucleotide sequence ID" value="NZ_SLXK01000058.1"/>
</dbReference>
<dbReference type="InterPro" id="IPR008719">
    <property type="entry name" value="N2O_reductase_NosL"/>
</dbReference>
<protein>
    <submittedName>
        <fullName evidence="5">DeoR-like protein with HTH domain</fullName>
    </submittedName>
</protein>
<organism evidence="5 6">
    <name type="scientific">Scopulibacillus darangshiensis</name>
    <dbReference type="NCBI Taxonomy" id="442528"/>
    <lineage>
        <taxon>Bacteria</taxon>
        <taxon>Bacillati</taxon>
        <taxon>Bacillota</taxon>
        <taxon>Bacilli</taxon>
        <taxon>Bacillales</taxon>
        <taxon>Sporolactobacillaceae</taxon>
        <taxon>Scopulibacillus</taxon>
    </lineage>
</organism>
<dbReference type="OrthoDB" id="9797223at2"/>
<proteinExistence type="predicted"/>
<dbReference type="SUPFAM" id="SSF46785">
    <property type="entry name" value="Winged helix' DNA-binding domain"/>
    <property type="match status" value="1"/>
</dbReference>
<dbReference type="PANTHER" id="PTHR41247">
    <property type="entry name" value="HTH-TYPE TRANSCRIPTIONAL REPRESSOR YCNK"/>
    <property type="match status" value="1"/>
</dbReference>
<dbReference type="GO" id="GO:0003677">
    <property type="term" value="F:DNA binding"/>
    <property type="evidence" value="ECO:0007669"/>
    <property type="project" value="UniProtKB-KW"/>
</dbReference>
<dbReference type="InterPro" id="IPR018356">
    <property type="entry name" value="Tscrpt_reg_HTH_DeoR_CS"/>
</dbReference>
<feature type="domain" description="HTH deoR-type" evidence="4">
    <location>
        <begin position="3"/>
        <end position="58"/>
    </location>
</feature>
<dbReference type="InterPro" id="IPR036388">
    <property type="entry name" value="WH-like_DNA-bd_sf"/>
</dbReference>
<dbReference type="GO" id="GO:0003700">
    <property type="term" value="F:DNA-binding transcription factor activity"/>
    <property type="evidence" value="ECO:0007669"/>
    <property type="project" value="InterPro"/>
</dbReference>
<reference evidence="5 6" key="1">
    <citation type="submission" date="2019-03" db="EMBL/GenBank/DDBJ databases">
        <title>Genomic Encyclopedia of Type Strains, Phase IV (KMG-IV): sequencing the most valuable type-strain genomes for metagenomic binning, comparative biology and taxonomic classification.</title>
        <authorList>
            <person name="Goeker M."/>
        </authorList>
    </citation>
    <scope>NUCLEOTIDE SEQUENCE [LARGE SCALE GENOMIC DNA]</scope>
    <source>
        <strain evidence="5 6">DSM 19377</strain>
    </source>
</reference>
<evidence type="ECO:0000256" key="2">
    <source>
        <dbReference type="ARBA" id="ARBA00023125"/>
    </source>
</evidence>
<keyword evidence="2" id="KW-0238">DNA-binding</keyword>
<dbReference type="Gene3D" id="1.10.10.10">
    <property type="entry name" value="Winged helix-like DNA-binding domain superfamily/Winged helix DNA-binding domain"/>
    <property type="match status" value="1"/>
</dbReference>
<dbReference type="PROSITE" id="PS51000">
    <property type="entry name" value="HTH_DEOR_2"/>
    <property type="match status" value="1"/>
</dbReference>
<keyword evidence="3" id="KW-0804">Transcription</keyword>
<dbReference type="PROSITE" id="PS00894">
    <property type="entry name" value="HTH_DEOR_1"/>
    <property type="match status" value="1"/>
</dbReference>
<evidence type="ECO:0000313" key="5">
    <source>
        <dbReference type="EMBL" id="TCP19753.1"/>
    </source>
</evidence>
<evidence type="ECO:0000259" key="4">
    <source>
        <dbReference type="PROSITE" id="PS51000"/>
    </source>
</evidence>
<evidence type="ECO:0000256" key="3">
    <source>
        <dbReference type="ARBA" id="ARBA00023163"/>
    </source>
</evidence>
<gene>
    <name evidence="5" type="ORF">EV207_15811</name>
</gene>
<dbReference type="Proteomes" id="UP000295416">
    <property type="component" value="Unassembled WGS sequence"/>
</dbReference>
<dbReference type="PANTHER" id="PTHR41247:SF1">
    <property type="entry name" value="HTH-TYPE TRANSCRIPTIONAL REPRESSOR YCNK"/>
    <property type="match status" value="1"/>
</dbReference>
<dbReference type="InterPro" id="IPR001034">
    <property type="entry name" value="DeoR_HTH"/>
</dbReference>
<evidence type="ECO:0000256" key="1">
    <source>
        <dbReference type="ARBA" id="ARBA00023015"/>
    </source>
</evidence>
<dbReference type="AlphaFoldDB" id="A0A4R2NEQ9"/>
<keyword evidence="1" id="KW-0805">Transcription regulation</keyword>
<dbReference type="SUPFAM" id="SSF160387">
    <property type="entry name" value="NosL/MerB-like"/>
    <property type="match status" value="1"/>
</dbReference>
<dbReference type="EMBL" id="SLXK01000058">
    <property type="protein sequence ID" value="TCP19753.1"/>
    <property type="molecule type" value="Genomic_DNA"/>
</dbReference>